<keyword evidence="4" id="KW-0808">Transferase</keyword>
<dbReference type="Proteomes" id="UP001201812">
    <property type="component" value="Unassembled WGS sequence"/>
</dbReference>
<keyword evidence="12" id="KW-1185">Reference proteome</keyword>
<dbReference type="GO" id="GO:0005789">
    <property type="term" value="C:endoplasmic reticulum membrane"/>
    <property type="evidence" value="ECO:0007669"/>
    <property type="project" value="UniProtKB-SubCell"/>
</dbReference>
<feature type="transmembrane region" description="Helical" evidence="10">
    <location>
        <begin position="117"/>
        <end position="132"/>
    </location>
</feature>
<reference evidence="11" key="1">
    <citation type="submission" date="2022-01" db="EMBL/GenBank/DDBJ databases">
        <title>Genome Sequence Resource for Two Populations of Ditylenchus destructor, the Migratory Endoparasitic Phytonematode.</title>
        <authorList>
            <person name="Zhang H."/>
            <person name="Lin R."/>
            <person name="Xie B."/>
        </authorList>
    </citation>
    <scope>NUCLEOTIDE SEQUENCE</scope>
    <source>
        <strain evidence="11">BazhouSP</strain>
    </source>
</reference>
<evidence type="ECO:0000256" key="2">
    <source>
        <dbReference type="ARBA" id="ARBA00010794"/>
    </source>
</evidence>
<gene>
    <name evidence="11" type="ORF">DdX_07203</name>
</gene>
<dbReference type="AlphaFoldDB" id="A0AAD4N949"/>
<keyword evidence="7" id="KW-0256">Endoplasmic reticulum</keyword>
<evidence type="ECO:0000256" key="7">
    <source>
        <dbReference type="ARBA" id="ARBA00022824"/>
    </source>
</evidence>
<evidence type="ECO:0000256" key="1">
    <source>
        <dbReference type="ARBA" id="ARBA00004477"/>
    </source>
</evidence>
<keyword evidence="6 11" id="KW-0418">Kinase</keyword>
<dbReference type="PANTHER" id="PTHR13205:SF15">
    <property type="entry name" value="DOLICHOL KINASE"/>
    <property type="match status" value="1"/>
</dbReference>
<proteinExistence type="inferred from homology"/>
<keyword evidence="9 10" id="KW-0472">Membrane</keyword>
<dbReference type="EC" id="2.7.1.108" evidence="3"/>
<feature type="transmembrane region" description="Helical" evidence="10">
    <location>
        <begin position="249"/>
        <end position="272"/>
    </location>
</feature>
<comment type="caution">
    <text evidence="11">The sequence shown here is derived from an EMBL/GenBank/DDBJ whole genome shotgun (WGS) entry which is preliminary data.</text>
</comment>
<comment type="similarity">
    <text evidence="2">Belongs to the polyprenol kinase family.</text>
</comment>
<evidence type="ECO:0000256" key="10">
    <source>
        <dbReference type="SAM" id="Phobius"/>
    </source>
</evidence>
<sequence length="370" mass="41552">MIEHVEFIDRPLVQVSWLATILLVFASVCGCRSRKVTKVVNSLLALSIFGAFFVFSIWIKAASYKELFYLLFRRIFNGSYRRICLVLFWSMCAVSSVIFCALVNMSCSQANTIHRKFFHLTISLVAVSGLLYDPQLLALSSHIVLQILIIIELLRALRVKPWAKVLDNWLLVFLDGQDSPNLILTPIFLHVGVFMPLLLDPTFFLPISQWSIKQRHFCGVQCVGIGDACAAVIGSSLGRKQWKSASNKSLEGSLAMFIAQMIFMVLVSGWSAFTVAPILSSLVTTLVEAQLKILVVLETKLGAIRKFEEIRPLLVGKERLDLYAQRYCKRNSEDVSYAPPTAHIHGRPFDYIGDLSSLAKTEEQIHGHGR</sequence>
<evidence type="ECO:0000256" key="5">
    <source>
        <dbReference type="ARBA" id="ARBA00022692"/>
    </source>
</evidence>
<dbReference type="PANTHER" id="PTHR13205">
    <property type="entry name" value="TRANSMEMBRANE PROTEIN 15-RELATED"/>
    <property type="match status" value="1"/>
</dbReference>
<evidence type="ECO:0000256" key="6">
    <source>
        <dbReference type="ARBA" id="ARBA00022777"/>
    </source>
</evidence>
<comment type="subcellular location">
    <subcellularLocation>
        <location evidence="1">Endoplasmic reticulum membrane</location>
        <topology evidence="1">Multi-pass membrane protein</topology>
    </subcellularLocation>
</comment>
<dbReference type="InterPro" id="IPR032974">
    <property type="entry name" value="Polypren_kinase"/>
</dbReference>
<evidence type="ECO:0000313" key="11">
    <source>
        <dbReference type="EMBL" id="KAI1716170.1"/>
    </source>
</evidence>
<feature type="transmembrane region" description="Helical" evidence="10">
    <location>
        <begin position="79"/>
        <end position="105"/>
    </location>
</feature>
<dbReference type="GO" id="GO:0043048">
    <property type="term" value="P:dolichyl monophosphate biosynthetic process"/>
    <property type="evidence" value="ECO:0007669"/>
    <property type="project" value="TreeGrafter"/>
</dbReference>
<keyword evidence="5 10" id="KW-0812">Transmembrane</keyword>
<feature type="transmembrane region" description="Helical" evidence="10">
    <location>
        <begin position="43"/>
        <end position="59"/>
    </location>
</feature>
<evidence type="ECO:0000256" key="4">
    <source>
        <dbReference type="ARBA" id="ARBA00022679"/>
    </source>
</evidence>
<evidence type="ECO:0000256" key="3">
    <source>
        <dbReference type="ARBA" id="ARBA00012132"/>
    </source>
</evidence>
<feature type="transmembrane region" description="Helical" evidence="10">
    <location>
        <begin position="12"/>
        <end position="31"/>
    </location>
</feature>
<organism evidence="11 12">
    <name type="scientific">Ditylenchus destructor</name>
    <dbReference type="NCBI Taxonomy" id="166010"/>
    <lineage>
        <taxon>Eukaryota</taxon>
        <taxon>Metazoa</taxon>
        <taxon>Ecdysozoa</taxon>
        <taxon>Nematoda</taxon>
        <taxon>Chromadorea</taxon>
        <taxon>Rhabditida</taxon>
        <taxon>Tylenchina</taxon>
        <taxon>Tylenchomorpha</taxon>
        <taxon>Sphaerularioidea</taxon>
        <taxon>Anguinidae</taxon>
        <taxon>Anguininae</taxon>
        <taxon>Ditylenchus</taxon>
    </lineage>
</organism>
<evidence type="ECO:0000256" key="8">
    <source>
        <dbReference type="ARBA" id="ARBA00022989"/>
    </source>
</evidence>
<accession>A0AAD4N949</accession>
<name>A0AAD4N949_9BILA</name>
<protein>
    <recommendedName>
        <fullName evidence="3">dolichol kinase</fullName>
        <ecNumber evidence="3">2.7.1.108</ecNumber>
    </recommendedName>
</protein>
<evidence type="ECO:0000256" key="9">
    <source>
        <dbReference type="ARBA" id="ARBA00023136"/>
    </source>
</evidence>
<keyword evidence="8 10" id="KW-1133">Transmembrane helix</keyword>
<dbReference type="GO" id="GO:0004168">
    <property type="term" value="F:dolichol kinase activity"/>
    <property type="evidence" value="ECO:0007669"/>
    <property type="project" value="UniProtKB-EC"/>
</dbReference>
<dbReference type="EMBL" id="JAKKPZ010000010">
    <property type="protein sequence ID" value="KAI1716170.1"/>
    <property type="molecule type" value="Genomic_DNA"/>
</dbReference>
<evidence type="ECO:0000313" key="12">
    <source>
        <dbReference type="Proteomes" id="UP001201812"/>
    </source>
</evidence>